<dbReference type="STRING" id="1314776.A0A165Y4H9"/>
<dbReference type="InterPro" id="IPR002893">
    <property type="entry name" value="Znf_MYND"/>
</dbReference>
<evidence type="ECO:0000313" key="7">
    <source>
        <dbReference type="Proteomes" id="UP000076798"/>
    </source>
</evidence>
<evidence type="ECO:0000256" key="4">
    <source>
        <dbReference type="PROSITE-ProRule" id="PRU00134"/>
    </source>
</evidence>
<organism evidence="6 7">
    <name type="scientific">Sistotremastrum suecicum HHB10207 ss-3</name>
    <dbReference type="NCBI Taxonomy" id="1314776"/>
    <lineage>
        <taxon>Eukaryota</taxon>
        <taxon>Fungi</taxon>
        <taxon>Dikarya</taxon>
        <taxon>Basidiomycota</taxon>
        <taxon>Agaricomycotina</taxon>
        <taxon>Agaricomycetes</taxon>
        <taxon>Sistotremastrales</taxon>
        <taxon>Sistotremastraceae</taxon>
        <taxon>Sistotremastrum</taxon>
    </lineage>
</organism>
<dbReference type="Proteomes" id="UP000076798">
    <property type="component" value="Unassembled WGS sequence"/>
</dbReference>
<proteinExistence type="predicted"/>
<keyword evidence="3" id="KW-0862">Zinc</keyword>
<accession>A0A165Y4H9</accession>
<dbReference type="OrthoDB" id="341421at2759"/>
<evidence type="ECO:0000259" key="5">
    <source>
        <dbReference type="PROSITE" id="PS50865"/>
    </source>
</evidence>
<evidence type="ECO:0000313" key="6">
    <source>
        <dbReference type="EMBL" id="KZT32872.1"/>
    </source>
</evidence>
<sequence length="409" mass="45888">MALSARREDMLHVLESLGMELPSSTKMSEERLKSKISKALDYAQLFSKRLPSSTLEVASLDTWKGQLGRAFHPGNAMEGMRMFQVFQSTGEAPSQEKNILLNLRETLSAMGQIQDAGEAVLMIKDADEQSVILLRILDVFELNAKTPVMILLYDRTLPGESKSSNFEFVAASPAERMAVVVMSIPSQRLLLRLLSLNSHRIASSYKPIRQPYEKDYQLSFVMPTGPLSMRDLGTLNEEKGCELCGKHATKKCTGCESVTYCSKACQAEAWPLHKQTCKDLSQGTWTTMRFLTGAEALPLAGEPNINRFSRFDDVDEETTLPIGPPQNVHGGKRFVVKIQVNMGSSRVYDRRLSLDFFLSAQRDPVNYMKLCIAAGTGFKGLKCYRWAKRVSDWELSICLDRPLPQDPKW</sequence>
<dbReference type="EMBL" id="KV428287">
    <property type="protein sequence ID" value="KZT32872.1"/>
    <property type="molecule type" value="Genomic_DNA"/>
</dbReference>
<keyword evidence="7" id="KW-1185">Reference proteome</keyword>
<keyword evidence="2 4" id="KW-0863">Zinc-finger</keyword>
<gene>
    <name evidence="6" type="ORF">SISSUDRAFT_1054950</name>
</gene>
<reference evidence="6 7" key="1">
    <citation type="journal article" date="2016" name="Mol. Biol. Evol.">
        <title>Comparative Genomics of Early-Diverging Mushroom-Forming Fungi Provides Insights into the Origins of Lignocellulose Decay Capabilities.</title>
        <authorList>
            <person name="Nagy L.G."/>
            <person name="Riley R."/>
            <person name="Tritt A."/>
            <person name="Adam C."/>
            <person name="Daum C."/>
            <person name="Floudas D."/>
            <person name="Sun H."/>
            <person name="Yadav J.S."/>
            <person name="Pangilinan J."/>
            <person name="Larsson K.H."/>
            <person name="Matsuura K."/>
            <person name="Barry K."/>
            <person name="Labutti K."/>
            <person name="Kuo R."/>
            <person name="Ohm R.A."/>
            <person name="Bhattacharya S.S."/>
            <person name="Shirouzu T."/>
            <person name="Yoshinaga Y."/>
            <person name="Martin F.M."/>
            <person name="Grigoriev I.V."/>
            <person name="Hibbett D.S."/>
        </authorList>
    </citation>
    <scope>NUCLEOTIDE SEQUENCE [LARGE SCALE GENOMIC DNA]</scope>
    <source>
        <strain evidence="6 7">HHB10207 ss-3</strain>
    </source>
</reference>
<dbReference type="GO" id="GO:0008270">
    <property type="term" value="F:zinc ion binding"/>
    <property type="evidence" value="ECO:0007669"/>
    <property type="project" value="UniProtKB-KW"/>
</dbReference>
<protein>
    <recommendedName>
        <fullName evidence="5">MYND-type domain-containing protein</fullName>
    </recommendedName>
</protein>
<dbReference type="AlphaFoldDB" id="A0A165Y4H9"/>
<dbReference type="PROSITE" id="PS50865">
    <property type="entry name" value="ZF_MYND_2"/>
    <property type="match status" value="1"/>
</dbReference>
<dbReference type="Pfam" id="PF01753">
    <property type="entry name" value="zf-MYND"/>
    <property type="match status" value="1"/>
</dbReference>
<dbReference type="Gene3D" id="6.10.140.2220">
    <property type="match status" value="1"/>
</dbReference>
<dbReference type="PROSITE" id="PS01360">
    <property type="entry name" value="ZF_MYND_1"/>
    <property type="match status" value="1"/>
</dbReference>
<name>A0A165Y4H9_9AGAM</name>
<evidence type="ECO:0000256" key="1">
    <source>
        <dbReference type="ARBA" id="ARBA00022723"/>
    </source>
</evidence>
<dbReference type="SUPFAM" id="SSF144232">
    <property type="entry name" value="HIT/MYND zinc finger-like"/>
    <property type="match status" value="1"/>
</dbReference>
<evidence type="ECO:0000256" key="3">
    <source>
        <dbReference type="ARBA" id="ARBA00022833"/>
    </source>
</evidence>
<evidence type="ECO:0000256" key="2">
    <source>
        <dbReference type="ARBA" id="ARBA00022771"/>
    </source>
</evidence>
<keyword evidence="1" id="KW-0479">Metal-binding</keyword>
<feature type="domain" description="MYND-type" evidence="5">
    <location>
        <begin position="241"/>
        <end position="277"/>
    </location>
</feature>